<dbReference type="EC" id="2.7.7.65" evidence="2"/>
<dbReference type="EMBL" id="JACCGK010000015">
    <property type="protein sequence ID" value="NYT74109.1"/>
    <property type="molecule type" value="Genomic_DNA"/>
</dbReference>
<name>A0A7Z0SR22_9GAMM</name>
<dbReference type="Gene3D" id="3.30.450.20">
    <property type="entry name" value="PAS domain"/>
    <property type="match status" value="2"/>
</dbReference>
<evidence type="ECO:0000313" key="7">
    <source>
        <dbReference type="Proteomes" id="UP000520876"/>
    </source>
</evidence>
<dbReference type="CDD" id="cd01949">
    <property type="entry name" value="GGDEF"/>
    <property type="match status" value="1"/>
</dbReference>
<proteinExistence type="predicted"/>
<evidence type="ECO:0000256" key="2">
    <source>
        <dbReference type="ARBA" id="ARBA00012528"/>
    </source>
</evidence>
<organism evidence="6 7">
    <name type="scientific">Vreelandella sedimenti</name>
    <dbReference type="NCBI Taxonomy" id="2729618"/>
    <lineage>
        <taxon>Bacteria</taxon>
        <taxon>Pseudomonadati</taxon>
        <taxon>Pseudomonadota</taxon>
        <taxon>Gammaproteobacteria</taxon>
        <taxon>Oceanospirillales</taxon>
        <taxon>Halomonadaceae</taxon>
        <taxon>Vreelandella</taxon>
    </lineage>
</organism>
<dbReference type="NCBIfam" id="TIGR00229">
    <property type="entry name" value="sensory_box"/>
    <property type="match status" value="1"/>
</dbReference>
<dbReference type="AlphaFoldDB" id="A0A7Z0SR22"/>
<dbReference type="PROSITE" id="PS50887">
    <property type="entry name" value="GGDEF"/>
    <property type="match status" value="1"/>
</dbReference>
<keyword evidence="7" id="KW-1185">Reference proteome</keyword>
<dbReference type="FunFam" id="3.30.70.270:FF:000001">
    <property type="entry name" value="Diguanylate cyclase domain protein"/>
    <property type="match status" value="1"/>
</dbReference>
<comment type="caution">
    <text evidence="6">The sequence shown here is derived from an EMBL/GenBank/DDBJ whole genome shotgun (WGS) entry which is preliminary data.</text>
</comment>
<feature type="domain" description="GGDEF" evidence="5">
    <location>
        <begin position="290"/>
        <end position="424"/>
    </location>
</feature>
<dbReference type="InterPro" id="IPR000014">
    <property type="entry name" value="PAS"/>
</dbReference>
<dbReference type="PROSITE" id="PS50112">
    <property type="entry name" value="PAS"/>
    <property type="match status" value="1"/>
</dbReference>
<dbReference type="NCBIfam" id="TIGR00254">
    <property type="entry name" value="GGDEF"/>
    <property type="match status" value="1"/>
</dbReference>
<dbReference type="SUPFAM" id="SSF55785">
    <property type="entry name" value="PYP-like sensor domain (PAS domain)"/>
    <property type="match status" value="2"/>
</dbReference>
<evidence type="ECO:0000256" key="1">
    <source>
        <dbReference type="ARBA" id="ARBA00001946"/>
    </source>
</evidence>
<dbReference type="PANTHER" id="PTHR45138:SF9">
    <property type="entry name" value="DIGUANYLATE CYCLASE DGCM-RELATED"/>
    <property type="match status" value="1"/>
</dbReference>
<dbReference type="GO" id="GO:0052621">
    <property type="term" value="F:diguanylate cyclase activity"/>
    <property type="evidence" value="ECO:0007669"/>
    <property type="project" value="UniProtKB-EC"/>
</dbReference>
<evidence type="ECO:0000259" key="4">
    <source>
        <dbReference type="PROSITE" id="PS50112"/>
    </source>
</evidence>
<evidence type="ECO:0000313" key="6">
    <source>
        <dbReference type="EMBL" id="NYT74109.1"/>
    </source>
</evidence>
<dbReference type="SUPFAM" id="SSF55073">
    <property type="entry name" value="Nucleotide cyclase"/>
    <property type="match status" value="1"/>
</dbReference>
<dbReference type="RefSeq" id="WP_180094214.1">
    <property type="nucleotide sequence ID" value="NZ_CAXAZJ010000021.1"/>
</dbReference>
<protein>
    <recommendedName>
        <fullName evidence="2">diguanylate cyclase</fullName>
        <ecNumber evidence="2">2.7.7.65</ecNumber>
    </recommendedName>
</protein>
<dbReference type="InterPro" id="IPR050469">
    <property type="entry name" value="Diguanylate_Cyclase"/>
</dbReference>
<evidence type="ECO:0000259" key="5">
    <source>
        <dbReference type="PROSITE" id="PS50887"/>
    </source>
</evidence>
<gene>
    <name evidence="6" type="ORF">HZU72_16995</name>
</gene>
<reference evidence="6 7" key="1">
    <citation type="submission" date="2020-07" db="EMBL/GenBank/DDBJ databases">
        <title>Halomonas sp. QX-2 draft genome sequence.</title>
        <authorList>
            <person name="Qiu X."/>
        </authorList>
    </citation>
    <scope>NUCLEOTIDE SEQUENCE [LARGE SCALE GENOMIC DNA]</scope>
    <source>
        <strain evidence="6 7">QX-2</strain>
    </source>
</reference>
<accession>A0A7Z0SR22</accession>
<feature type="domain" description="PAS" evidence="4">
    <location>
        <begin position="5"/>
        <end position="78"/>
    </location>
</feature>
<comment type="catalytic activity">
    <reaction evidence="3">
        <text>2 GTP = 3',3'-c-di-GMP + 2 diphosphate</text>
        <dbReference type="Rhea" id="RHEA:24898"/>
        <dbReference type="ChEBI" id="CHEBI:33019"/>
        <dbReference type="ChEBI" id="CHEBI:37565"/>
        <dbReference type="ChEBI" id="CHEBI:58805"/>
        <dbReference type="EC" id="2.7.7.65"/>
    </reaction>
</comment>
<dbReference type="InterPro" id="IPR043128">
    <property type="entry name" value="Rev_trsase/Diguanyl_cyclase"/>
</dbReference>
<dbReference type="InterPro" id="IPR035965">
    <property type="entry name" value="PAS-like_dom_sf"/>
</dbReference>
<dbReference type="InterPro" id="IPR029787">
    <property type="entry name" value="Nucleotide_cyclase"/>
</dbReference>
<dbReference type="Proteomes" id="UP000520876">
    <property type="component" value="Unassembled WGS sequence"/>
</dbReference>
<evidence type="ECO:0000256" key="3">
    <source>
        <dbReference type="ARBA" id="ARBA00034247"/>
    </source>
</evidence>
<dbReference type="InterPro" id="IPR013655">
    <property type="entry name" value="PAS_fold_3"/>
</dbReference>
<comment type="cofactor">
    <cofactor evidence="1">
        <name>Mg(2+)</name>
        <dbReference type="ChEBI" id="CHEBI:18420"/>
    </cofactor>
</comment>
<dbReference type="InterPro" id="IPR000160">
    <property type="entry name" value="GGDEF_dom"/>
</dbReference>
<dbReference type="Pfam" id="PF08447">
    <property type="entry name" value="PAS_3"/>
    <property type="match status" value="2"/>
</dbReference>
<dbReference type="CDD" id="cd00130">
    <property type="entry name" value="PAS"/>
    <property type="match status" value="1"/>
</dbReference>
<dbReference type="PANTHER" id="PTHR45138">
    <property type="entry name" value="REGULATORY COMPONENTS OF SENSORY TRANSDUCTION SYSTEM"/>
    <property type="match status" value="1"/>
</dbReference>
<dbReference type="Pfam" id="PF00990">
    <property type="entry name" value="GGDEF"/>
    <property type="match status" value="1"/>
</dbReference>
<dbReference type="SMART" id="SM00091">
    <property type="entry name" value="PAS"/>
    <property type="match status" value="2"/>
</dbReference>
<dbReference type="Gene3D" id="3.30.70.270">
    <property type="match status" value="1"/>
</dbReference>
<dbReference type="SMART" id="SM00267">
    <property type="entry name" value="GGDEF"/>
    <property type="match status" value="1"/>
</dbReference>
<sequence length="431" mass="49733">MNLSHELRLQAIIDGTRAGTWEWNVKTGEVIFNERWASMLGFTLEEIQPLSIETWNRLCHPDDLKQSYMLISQHLDNQVPFYECLCRVRRKDGSWCWIQDRGMLVKEPDGTPTDWMMGTHIDVSIEQESQQHFAHLAASVPGILFSFEMDSPVEFRFNYVSERSYAYFGLDCRAIEADASVLLDIIYPADFTDIKAALKTCYRSKSETSCQFRIAVDGAEQWFQAVARPIRDPFGKLVWHGMLTNIDDQKQLENTLAYLSVTDELTGLFNRRYLTRALGDSMKLYRRYKTPFSLISLDIDHFKRINDSYGHLVGDRVLSKIGKLMKNRLRVTDIVGRMGGEEFLVILPNTSEEEAIQIADNFRQVVNQTEFLNEDYIPFVVAVSGGVLEMTDDVTSVEDLLKRSDRLLYEAKESGRNMILNKQSHRKSQCR</sequence>